<comment type="similarity">
    <text evidence="3 11">Belongs to the peptidase M50B family.</text>
</comment>
<keyword evidence="11" id="KW-0479">Metal-binding</keyword>
<dbReference type="RefSeq" id="WP_379880579.1">
    <property type="nucleotide sequence ID" value="NZ_JBHTOH010000037.1"/>
</dbReference>
<dbReference type="Gene3D" id="2.30.42.10">
    <property type="match status" value="1"/>
</dbReference>
<dbReference type="CDD" id="cd06163">
    <property type="entry name" value="S2P-M50_PDZ_RseP-like"/>
    <property type="match status" value="1"/>
</dbReference>
<keyword evidence="14" id="KW-1185">Reference proteome</keyword>
<gene>
    <name evidence="13" type="primary">rseP</name>
    <name evidence="13" type="ORF">ACFQ4R_06285</name>
</gene>
<evidence type="ECO:0000313" key="13">
    <source>
        <dbReference type="EMBL" id="MFD1411207.1"/>
    </source>
</evidence>
<keyword evidence="9 11" id="KW-0482">Metalloprotease</keyword>
<keyword evidence="10 11" id="KW-0472">Membrane</keyword>
<keyword evidence="8 11" id="KW-1133">Transmembrane helix</keyword>
<proteinExistence type="inferred from homology"/>
<keyword evidence="4" id="KW-0645">Protease</keyword>
<protein>
    <recommendedName>
        <fullName evidence="11">Zinc metalloprotease</fullName>
        <ecNumber evidence="11">3.4.24.-</ecNumber>
    </recommendedName>
</protein>
<keyword evidence="5 11" id="KW-0812">Transmembrane</keyword>
<evidence type="ECO:0000256" key="10">
    <source>
        <dbReference type="ARBA" id="ARBA00023136"/>
    </source>
</evidence>
<evidence type="ECO:0000256" key="3">
    <source>
        <dbReference type="ARBA" id="ARBA00007931"/>
    </source>
</evidence>
<evidence type="ECO:0000256" key="5">
    <source>
        <dbReference type="ARBA" id="ARBA00022692"/>
    </source>
</evidence>
<dbReference type="InterPro" id="IPR041489">
    <property type="entry name" value="PDZ_6"/>
</dbReference>
<dbReference type="SMART" id="SM00228">
    <property type="entry name" value="PDZ"/>
    <property type="match status" value="1"/>
</dbReference>
<dbReference type="Proteomes" id="UP001597191">
    <property type="component" value="Unassembled WGS sequence"/>
</dbReference>
<dbReference type="SUPFAM" id="SSF50156">
    <property type="entry name" value="PDZ domain-like"/>
    <property type="match status" value="1"/>
</dbReference>
<dbReference type="GO" id="GO:0008237">
    <property type="term" value="F:metallopeptidase activity"/>
    <property type="evidence" value="ECO:0007669"/>
    <property type="project" value="UniProtKB-KW"/>
</dbReference>
<dbReference type="InterPro" id="IPR001478">
    <property type="entry name" value="PDZ"/>
</dbReference>
<dbReference type="InterPro" id="IPR004387">
    <property type="entry name" value="Pept_M50_Zn"/>
</dbReference>
<sequence length="422" mass="45986">MKTVISFLIIFSILVVVHEFGHYFMARKSGILVREFAIGFGPKMVSWRRHHTTFTIRWLPVGGYVRMAGAEYDDSAIEPGTMSTIQVNEQGLVDRIDISEGSGNLSGIPLQIGQADLVDQLTISGNENADPDQPRHYQVDHDALIVERDGTEVQIAPRDVQFQSATVGRRILTNFAGPFNNFMLAILGFMLVAFLQGGVPSNSNQIGSIEPNSVAAVAGIRPNDEIVKVNQTRTPDWNSLVAAIQTKPDQKITVTIKRGQRQLTTSLTPKAVKESGKSYGQIGIMTKVDRSILGKIKYGFTATWSMGSQILKVLGSFFTGGFSLNKLSGPVGIFKSTSQVVGAGFTNIVWFLAMLSVNLGLVNLVPIPGLDGGKILLNLIEAIRRKPIPADKEGIVTLIGAGFLVLLMVAVTWNDIVRYFIK</sequence>
<evidence type="ECO:0000256" key="2">
    <source>
        <dbReference type="ARBA" id="ARBA00004141"/>
    </source>
</evidence>
<dbReference type="CDD" id="cd23081">
    <property type="entry name" value="cpPDZ_EcRseP-like"/>
    <property type="match status" value="1"/>
</dbReference>
<evidence type="ECO:0000259" key="12">
    <source>
        <dbReference type="SMART" id="SM00228"/>
    </source>
</evidence>
<organism evidence="13 14">
    <name type="scientific">Lapidilactobacillus gannanensis</name>
    <dbReference type="NCBI Taxonomy" id="2486002"/>
    <lineage>
        <taxon>Bacteria</taxon>
        <taxon>Bacillati</taxon>
        <taxon>Bacillota</taxon>
        <taxon>Bacilli</taxon>
        <taxon>Lactobacillales</taxon>
        <taxon>Lactobacillaceae</taxon>
        <taxon>Lapidilactobacillus</taxon>
    </lineage>
</organism>
<feature type="transmembrane region" description="Helical" evidence="11">
    <location>
        <begin position="179"/>
        <end position="199"/>
    </location>
</feature>
<evidence type="ECO:0000256" key="8">
    <source>
        <dbReference type="ARBA" id="ARBA00022989"/>
    </source>
</evidence>
<evidence type="ECO:0000256" key="6">
    <source>
        <dbReference type="ARBA" id="ARBA00022801"/>
    </source>
</evidence>
<dbReference type="PANTHER" id="PTHR42837">
    <property type="entry name" value="REGULATOR OF SIGMA-E PROTEASE RSEP"/>
    <property type="match status" value="1"/>
</dbReference>
<dbReference type="Pfam" id="PF02163">
    <property type="entry name" value="Peptidase_M50"/>
    <property type="match status" value="1"/>
</dbReference>
<comment type="subcellular location">
    <subcellularLocation>
        <location evidence="2">Membrane</location>
        <topology evidence="2">Multi-pass membrane protein</topology>
    </subcellularLocation>
</comment>
<evidence type="ECO:0000256" key="4">
    <source>
        <dbReference type="ARBA" id="ARBA00022670"/>
    </source>
</evidence>
<dbReference type="NCBIfam" id="TIGR00054">
    <property type="entry name" value="RIP metalloprotease RseP"/>
    <property type="match status" value="1"/>
</dbReference>
<evidence type="ECO:0000256" key="9">
    <source>
        <dbReference type="ARBA" id="ARBA00023049"/>
    </source>
</evidence>
<dbReference type="InterPro" id="IPR008915">
    <property type="entry name" value="Peptidase_M50"/>
</dbReference>
<feature type="transmembrane region" description="Helical" evidence="11">
    <location>
        <begin position="394"/>
        <end position="413"/>
    </location>
</feature>
<dbReference type="EC" id="3.4.24.-" evidence="11"/>
<keyword evidence="6 11" id="KW-0378">Hydrolase</keyword>
<keyword evidence="7 11" id="KW-0862">Zinc</keyword>
<dbReference type="PANTHER" id="PTHR42837:SF2">
    <property type="entry name" value="MEMBRANE METALLOPROTEASE ARASP2, CHLOROPLASTIC-RELATED"/>
    <property type="match status" value="1"/>
</dbReference>
<evidence type="ECO:0000256" key="1">
    <source>
        <dbReference type="ARBA" id="ARBA00001947"/>
    </source>
</evidence>
<reference evidence="14" key="1">
    <citation type="journal article" date="2019" name="Int. J. Syst. Evol. Microbiol.">
        <title>The Global Catalogue of Microorganisms (GCM) 10K type strain sequencing project: providing services to taxonomists for standard genome sequencing and annotation.</title>
        <authorList>
            <consortium name="The Broad Institute Genomics Platform"/>
            <consortium name="The Broad Institute Genome Sequencing Center for Infectious Disease"/>
            <person name="Wu L."/>
            <person name="Ma J."/>
        </authorList>
    </citation>
    <scope>NUCLEOTIDE SEQUENCE [LARGE SCALE GENOMIC DNA]</scope>
    <source>
        <strain evidence="14">CCM 8937</strain>
    </source>
</reference>
<evidence type="ECO:0000256" key="11">
    <source>
        <dbReference type="RuleBase" id="RU362031"/>
    </source>
</evidence>
<feature type="transmembrane region" description="Helical" evidence="11">
    <location>
        <begin position="6"/>
        <end position="25"/>
    </location>
</feature>
<comment type="caution">
    <text evidence="13">The sequence shown here is derived from an EMBL/GenBank/DDBJ whole genome shotgun (WGS) entry which is preliminary data.</text>
</comment>
<dbReference type="Pfam" id="PF17820">
    <property type="entry name" value="PDZ_6"/>
    <property type="match status" value="1"/>
</dbReference>
<evidence type="ECO:0000256" key="7">
    <source>
        <dbReference type="ARBA" id="ARBA00022833"/>
    </source>
</evidence>
<feature type="transmembrane region" description="Helical" evidence="11">
    <location>
        <begin position="348"/>
        <end position="367"/>
    </location>
</feature>
<evidence type="ECO:0000313" key="14">
    <source>
        <dbReference type="Proteomes" id="UP001597191"/>
    </source>
</evidence>
<dbReference type="EMBL" id="JBHTOH010000037">
    <property type="protein sequence ID" value="MFD1411207.1"/>
    <property type="molecule type" value="Genomic_DNA"/>
</dbReference>
<accession>A0ABW4BLU7</accession>
<feature type="domain" description="PDZ" evidence="12">
    <location>
        <begin position="185"/>
        <end position="260"/>
    </location>
</feature>
<comment type="cofactor">
    <cofactor evidence="1 11">
        <name>Zn(2+)</name>
        <dbReference type="ChEBI" id="CHEBI:29105"/>
    </cofactor>
</comment>
<dbReference type="InterPro" id="IPR036034">
    <property type="entry name" value="PDZ_sf"/>
</dbReference>
<name>A0ABW4BLU7_9LACO</name>